<feature type="domain" description="Bacterial repeat" evidence="3">
    <location>
        <begin position="479"/>
        <end position="538"/>
    </location>
</feature>
<feature type="chain" id="PRO_5039408338" description="Bacterial repeat domain-containing protein" evidence="2">
    <location>
        <begin position="26"/>
        <end position="1160"/>
    </location>
</feature>
<dbReference type="RefSeq" id="WP_037286357.1">
    <property type="nucleotide sequence ID" value="NZ_JEOB01000002.1"/>
</dbReference>
<dbReference type="EMBL" id="JEOB01000002">
    <property type="protein sequence ID" value="EXM40158.1"/>
    <property type="molecule type" value="Genomic_DNA"/>
</dbReference>
<dbReference type="Pfam" id="PF09479">
    <property type="entry name" value="Flg_new"/>
    <property type="match status" value="3"/>
</dbReference>
<evidence type="ECO:0000259" key="3">
    <source>
        <dbReference type="Pfam" id="PF18998"/>
    </source>
</evidence>
<name>A0A011W019_RUMAL</name>
<organism evidence="4 5">
    <name type="scientific">Ruminococcus albus SY3</name>
    <dbReference type="NCBI Taxonomy" id="1341156"/>
    <lineage>
        <taxon>Bacteria</taxon>
        <taxon>Bacillati</taxon>
        <taxon>Bacillota</taxon>
        <taxon>Clostridia</taxon>
        <taxon>Eubacteriales</taxon>
        <taxon>Oscillospiraceae</taxon>
        <taxon>Ruminococcus</taxon>
    </lineage>
</organism>
<evidence type="ECO:0000313" key="4">
    <source>
        <dbReference type="EMBL" id="EXM40158.1"/>
    </source>
</evidence>
<dbReference type="Pfam" id="PF18998">
    <property type="entry name" value="Flg_new_2"/>
    <property type="match status" value="2"/>
</dbReference>
<keyword evidence="5" id="KW-1185">Reference proteome</keyword>
<dbReference type="InterPro" id="IPR044060">
    <property type="entry name" value="Bacterial_rp_domain"/>
</dbReference>
<dbReference type="InterPro" id="IPR013378">
    <property type="entry name" value="InlB-like_B-rpt"/>
</dbReference>
<comment type="caution">
    <text evidence="4">The sequence shown here is derived from an EMBL/GenBank/DDBJ whole genome shotgun (WGS) entry which is preliminary data.</text>
</comment>
<keyword evidence="2" id="KW-0732">Signal</keyword>
<dbReference type="AlphaFoldDB" id="A0A011W019"/>
<evidence type="ECO:0000313" key="5">
    <source>
        <dbReference type="Proteomes" id="UP000021369"/>
    </source>
</evidence>
<dbReference type="NCBIfam" id="TIGR02543">
    <property type="entry name" value="List_Bact_rpt"/>
    <property type="match status" value="1"/>
</dbReference>
<dbReference type="GO" id="GO:0030313">
    <property type="term" value="C:cell envelope"/>
    <property type="evidence" value="ECO:0007669"/>
    <property type="project" value="UniProtKB-SubCell"/>
</dbReference>
<accession>A0A011W019</accession>
<dbReference type="Gene3D" id="2.60.40.4270">
    <property type="entry name" value="Listeria-Bacteroides repeat domain"/>
    <property type="match status" value="2"/>
</dbReference>
<sequence>MKGEFLKKALAAAMALLIVSGGIPAKPFTDIFSTSAITAEAVAEQTVTYTIEHKTENGRYIYYLVGSDGSSGMLLDAKWVRPTNVTLEMGDDITFDVDAGGNVFTCNYDTKSYDMLGFYDYLNTNEYDFTITSKTRIIKHVQIDGKGYVKFNKAKTSIEADGNDKTITVHWDGGSGGNRLGAPGKFIVTYAPPVQTYNIKYELNGGTNSASNPSTYDDDKSLKLEEPTRTGYTFGGWYTNSSFSGSPVTNIPEGSSGDKTLYAKWTINEYTITWKNYNGTILGRSIVEYGKTPSYGGKIPTKPSNAQYRYSFKGWSPAIKEVTGDQTYTAQFSSTVNKYTVTWKDGDTTLEKDTNVPYGTTPTYDGEIPTKEGDTKYTYEFSGWSPNVSKVIGNTVYNAAFTQIPKSYNVTYMVDGEVYGEVDTVAYGTELTPREIPVKTGYTFSGWSDIPETMPDKDIVITGTFSKDEHSITVPDDIANCSVESNKTIARYGDLVTLTINTESGYYVKRVKAGSVIANRTGENTFSFNMPAEDVTIQVELLKKVPAKPATCTENGCIEHYESESRMVYVLMYGEFYGTLRQAVTISKLGHIYGEPVWNWSEDNSSASAVFTCPRCKDEETIDAVVTSETIAPTYETDGKIIYTAKATFDGMEYTETKEVTIPKKVLVATVGDKKYDSLKAAIDAAYSDETIVVYADVYEPDVNPGHDQTWGCYYKNIELDLNGHTVTFGTLASNYGITIKNGTLNCEIVNISNYFATLTLDNAVLNTPEAEDEYSQGISWMADRVEIKNGSTMVINGNAYFNGWYSDPFDFNIDETSTVIMNNVLLSGSNEETVLAEIGEYLPAGYSFGKLEDEYSYRIFNADGELVTDHVTLRQPVRTGVTIRSVDIDGDITSTKVYVETFTKGDYTVPASPYLDGYDFVGWTVNGKLYTNADDVQTAVEALVAGNPKTYITVAVVYEKKTDSFKVTVINGTLSDGESGDCYQVGTELTATAAPAEEGLQFDHWENNGVIASYNEVYSFHVPSKEITLKAVYSSAETEIEKCGTAFIESVTPVNGNRLAFVSKVSVPEGARILKAGILANTEENLNGSELTTDTAKFTRYDSSKCYDYLAYKFTWTNGNVSEDDVWCVRSYLVYRDKNGEHTVYGELVRADLNGIITE</sequence>
<feature type="signal peptide" evidence="2">
    <location>
        <begin position="1"/>
        <end position="25"/>
    </location>
</feature>
<reference evidence="4 5" key="1">
    <citation type="submission" date="2013-06" db="EMBL/GenBank/DDBJ databases">
        <title>Rumen cellulosomics: divergent fiber-degrading strategies revealed by comparative genome-wide analysis of six Ruminococcal strains.</title>
        <authorList>
            <person name="Dassa B."/>
            <person name="Borovok I."/>
            <person name="Lamed R."/>
            <person name="Flint H."/>
            <person name="Yeoman C.J."/>
            <person name="White B."/>
            <person name="Bayer E.A."/>
        </authorList>
    </citation>
    <scope>NUCLEOTIDE SEQUENCE [LARGE SCALE GENOMIC DNA]</scope>
    <source>
        <strain evidence="4 5">SY3</strain>
    </source>
</reference>
<dbReference type="PATRIC" id="fig|1341156.4.peg.1798"/>
<proteinExistence type="predicted"/>
<dbReference type="OrthoDB" id="9806464at2"/>
<gene>
    <name evidence="4" type="ORF">RASY3_06905</name>
</gene>
<comment type="subcellular location">
    <subcellularLocation>
        <location evidence="1">Cell envelope</location>
    </subcellularLocation>
</comment>
<protein>
    <recommendedName>
        <fullName evidence="3">Bacterial repeat domain-containing protein</fullName>
    </recommendedName>
</protein>
<feature type="domain" description="Bacterial repeat" evidence="3">
    <location>
        <begin position="971"/>
        <end position="1036"/>
    </location>
</feature>
<evidence type="ECO:0000256" key="1">
    <source>
        <dbReference type="ARBA" id="ARBA00004196"/>
    </source>
</evidence>
<evidence type="ECO:0000256" key="2">
    <source>
        <dbReference type="SAM" id="SignalP"/>
    </source>
</evidence>
<dbReference type="Proteomes" id="UP000021369">
    <property type="component" value="Unassembled WGS sequence"/>
</dbReference>
<dbReference type="InterPro" id="IPR042229">
    <property type="entry name" value="Listeria/Bacterioides_rpt_sf"/>
</dbReference>